<feature type="domain" description="Ferritin/DPS" evidence="3">
    <location>
        <begin position="26"/>
        <end position="161"/>
    </location>
</feature>
<accession>A0ABW3QQH3</accession>
<dbReference type="InterPro" id="IPR012347">
    <property type="entry name" value="Ferritin-like"/>
</dbReference>
<evidence type="ECO:0000259" key="3">
    <source>
        <dbReference type="Pfam" id="PF00210"/>
    </source>
</evidence>
<dbReference type="Gene3D" id="1.20.1260.10">
    <property type="match status" value="1"/>
</dbReference>
<dbReference type="InterPro" id="IPR023188">
    <property type="entry name" value="DPS_DNA-bd_CS"/>
</dbReference>
<name>A0ABW3QQH3_9PSEU</name>
<gene>
    <name evidence="4" type="ORF">ACFQ3T_07860</name>
</gene>
<reference evidence="5" key="1">
    <citation type="journal article" date="2019" name="Int. J. Syst. Evol. Microbiol.">
        <title>The Global Catalogue of Microorganisms (GCM) 10K type strain sequencing project: providing services to taxonomists for standard genome sequencing and annotation.</title>
        <authorList>
            <consortium name="The Broad Institute Genomics Platform"/>
            <consortium name="The Broad Institute Genome Sequencing Center for Infectious Disease"/>
            <person name="Wu L."/>
            <person name="Ma J."/>
        </authorList>
    </citation>
    <scope>NUCLEOTIDE SEQUENCE [LARGE SCALE GENOMIC DNA]</scope>
    <source>
        <strain evidence="5">CCUG 60214</strain>
    </source>
</reference>
<dbReference type="InterPro" id="IPR008331">
    <property type="entry name" value="Ferritin_DPS_dom"/>
</dbReference>
<dbReference type="Pfam" id="PF00210">
    <property type="entry name" value="Ferritin"/>
    <property type="match status" value="1"/>
</dbReference>
<organism evidence="4 5">
    <name type="scientific">Saccharothrix hoggarensis</name>
    <dbReference type="NCBI Taxonomy" id="913853"/>
    <lineage>
        <taxon>Bacteria</taxon>
        <taxon>Bacillati</taxon>
        <taxon>Actinomycetota</taxon>
        <taxon>Actinomycetes</taxon>
        <taxon>Pseudonocardiales</taxon>
        <taxon>Pseudonocardiaceae</taxon>
        <taxon>Saccharothrix</taxon>
    </lineage>
</organism>
<proteinExistence type="inferred from homology"/>
<dbReference type="InterPro" id="IPR009078">
    <property type="entry name" value="Ferritin-like_SF"/>
</dbReference>
<dbReference type="InterPro" id="IPR002177">
    <property type="entry name" value="DPS_DNA-bd"/>
</dbReference>
<comment type="similarity">
    <text evidence="1 2">Belongs to the Dps family.</text>
</comment>
<evidence type="ECO:0000256" key="2">
    <source>
        <dbReference type="RuleBase" id="RU003875"/>
    </source>
</evidence>
<dbReference type="CDD" id="cd01043">
    <property type="entry name" value="DPS"/>
    <property type="match status" value="1"/>
</dbReference>
<dbReference type="PANTHER" id="PTHR42932">
    <property type="entry name" value="GENERAL STRESS PROTEIN 20U"/>
    <property type="match status" value="1"/>
</dbReference>
<dbReference type="Proteomes" id="UP001597168">
    <property type="component" value="Unassembled WGS sequence"/>
</dbReference>
<keyword evidence="5" id="KW-1185">Reference proteome</keyword>
<dbReference type="PROSITE" id="PS00818">
    <property type="entry name" value="DPS_1"/>
    <property type="match status" value="1"/>
</dbReference>
<dbReference type="PRINTS" id="PR01346">
    <property type="entry name" value="HELNAPAPROT"/>
</dbReference>
<comment type="caution">
    <text evidence="4">The sequence shown here is derived from an EMBL/GenBank/DDBJ whole genome shotgun (WGS) entry which is preliminary data.</text>
</comment>
<dbReference type="EMBL" id="JBHTLK010000025">
    <property type="protein sequence ID" value="MFD1147037.1"/>
    <property type="molecule type" value="Genomic_DNA"/>
</dbReference>
<dbReference type="RefSeq" id="WP_380721793.1">
    <property type="nucleotide sequence ID" value="NZ_JBHTLK010000025.1"/>
</dbReference>
<dbReference type="PANTHER" id="PTHR42932:SF2">
    <property type="entry name" value="DNA PROTECTION DURING STARVATION PROTEIN 1"/>
    <property type="match status" value="1"/>
</dbReference>
<evidence type="ECO:0000313" key="5">
    <source>
        <dbReference type="Proteomes" id="UP001597168"/>
    </source>
</evidence>
<evidence type="ECO:0000256" key="1">
    <source>
        <dbReference type="ARBA" id="ARBA00009497"/>
    </source>
</evidence>
<sequence length="163" mass="17676">MSKSPTSKSPITSSLSEADRASVGAVLQATLVDLIDLSLVAKQAHWNVVGKNFRSVHLQLDELVTTARTYTDEVAERAAALGISPDGKARTVADGSGVPEFPNGWLKEDEVVAAVVTALGELVQRLRGRIDETDKSDLVTQDLLIEITKNLEQAHWMWQAQQA</sequence>
<evidence type="ECO:0000313" key="4">
    <source>
        <dbReference type="EMBL" id="MFD1147037.1"/>
    </source>
</evidence>
<dbReference type="PIRSF" id="PIRSF005900">
    <property type="entry name" value="Dps"/>
    <property type="match status" value="1"/>
</dbReference>
<protein>
    <submittedName>
        <fullName evidence="4">Dps family protein</fullName>
    </submittedName>
</protein>
<dbReference type="SUPFAM" id="SSF47240">
    <property type="entry name" value="Ferritin-like"/>
    <property type="match status" value="1"/>
</dbReference>